<evidence type="ECO:0000313" key="2">
    <source>
        <dbReference type="Proteomes" id="UP001628156"/>
    </source>
</evidence>
<dbReference type="EMBL" id="BAAFRS010000009">
    <property type="protein sequence ID" value="GAB1218947.1"/>
    <property type="molecule type" value="Genomic_DNA"/>
</dbReference>
<reference evidence="1 2" key="1">
    <citation type="journal article" date="2019" name="PLoS Negl. Trop. Dis.">
        <title>Whole genome sequencing of Entamoeba nuttalli reveals mammalian host-related molecular signatures and a novel octapeptide-repeat surface protein.</title>
        <authorList>
            <person name="Tanaka M."/>
            <person name="Makiuchi T."/>
            <person name="Komiyama T."/>
            <person name="Shiina T."/>
            <person name="Osaki K."/>
            <person name="Tachibana H."/>
        </authorList>
    </citation>
    <scope>NUCLEOTIDE SEQUENCE [LARGE SCALE GENOMIC DNA]</scope>
    <source>
        <strain evidence="1 2">P19-061405</strain>
    </source>
</reference>
<proteinExistence type="predicted"/>
<organism evidence="1 2">
    <name type="scientific">Entamoeba nuttalli</name>
    <dbReference type="NCBI Taxonomy" id="412467"/>
    <lineage>
        <taxon>Eukaryota</taxon>
        <taxon>Amoebozoa</taxon>
        <taxon>Evosea</taxon>
        <taxon>Archamoebae</taxon>
        <taxon>Mastigamoebida</taxon>
        <taxon>Entamoebidae</taxon>
        <taxon>Entamoeba</taxon>
    </lineage>
</organism>
<protein>
    <submittedName>
        <fullName evidence="1">Uncharacterized protein</fullName>
    </submittedName>
</protein>
<gene>
    <name evidence="1" type="ORF">ENUP19_0009G0053</name>
</gene>
<name>A0ABQ0D7W4_9EUKA</name>
<sequence length="83" mass="10116">MNLRNQINLLEQRRIIQQQRRNNQKDQFYLNNYLKGSITSCDVDIINDLTKCQKEQLKDDLNYMDYVFEKELQELEVLPMECE</sequence>
<keyword evidence="2" id="KW-1185">Reference proteome</keyword>
<dbReference type="Proteomes" id="UP001628156">
    <property type="component" value="Unassembled WGS sequence"/>
</dbReference>
<comment type="caution">
    <text evidence="1">The sequence shown here is derived from an EMBL/GenBank/DDBJ whole genome shotgun (WGS) entry which is preliminary data.</text>
</comment>
<accession>A0ABQ0D7W4</accession>
<evidence type="ECO:0000313" key="1">
    <source>
        <dbReference type="EMBL" id="GAB1218947.1"/>
    </source>
</evidence>